<dbReference type="PANTHER" id="PTHR10367">
    <property type="entry name" value="MRNA-CAPPING ENZYME"/>
    <property type="match status" value="1"/>
</dbReference>
<evidence type="ECO:0000256" key="1">
    <source>
        <dbReference type="ARBA" id="ARBA00022664"/>
    </source>
</evidence>
<dbReference type="GO" id="GO:0140818">
    <property type="term" value="F:mRNA 5'-triphosphate monophosphatase activity"/>
    <property type="evidence" value="ECO:0007669"/>
    <property type="project" value="UniProtKB-EC"/>
</dbReference>
<evidence type="ECO:0000259" key="6">
    <source>
        <dbReference type="Pfam" id="PF01331"/>
    </source>
</evidence>
<dbReference type="InterPro" id="IPR033469">
    <property type="entry name" value="CYTH-like_dom_sf"/>
</dbReference>
<accession>F0WE49</accession>
<gene>
    <name evidence="8" type="primary">AlNc14C72G4910</name>
    <name evidence="8" type="ORF">ALNC14_056210</name>
</gene>
<dbReference type="Gene3D" id="2.40.50.140">
    <property type="entry name" value="Nucleic acid-binding proteins"/>
    <property type="match status" value="1"/>
</dbReference>
<dbReference type="Gene3D" id="3.30.470.30">
    <property type="entry name" value="DNA ligase/mRNA capping enzyme"/>
    <property type="match status" value="1"/>
</dbReference>
<evidence type="ECO:0000256" key="4">
    <source>
        <dbReference type="ARBA" id="ARBA00044624"/>
    </source>
</evidence>
<dbReference type="Gene3D" id="3.20.100.10">
    <property type="entry name" value="mRNA triphosphatase Cet1-like"/>
    <property type="match status" value="1"/>
</dbReference>
<evidence type="ECO:0000259" key="7">
    <source>
        <dbReference type="Pfam" id="PF02940"/>
    </source>
</evidence>
<organism evidence="8">
    <name type="scientific">Albugo laibachii Nc14</name>
    <dbReference type="NCBI Taxonomy" id="890382"/>
    <lineage>
        <taxon>Eukaryota</taxon>
        <taxon>Sar</taxon>
        <taxon>Stramenopiles</taxon>
        <taxon>Oomycota</taxon>
        <taxon>Peronosporomycetes</taxon>
        <taxon>Albuginales</taxon>
        <taxon>Albuginaceae</taxon>
        <taxon>Albugo</taxon>
    </lineage>
</organism>
<dbReference type="InterPro" id="IPR037009">
    <property type="entry name" value="mRNA_triPase_Cet1_sf"/>
</dbReference>
<proteinExistence type="predicted"/>
<reference evidence="8" key="2">
    <citation type="submission" date="2011-02" db="EMBL/GenBank/DDBJ databases">
        <authorList>
            <person name="MacLean D."/>
        </authorList>
    </citation>
    <scope>NUCLEOTIDE SEQUENCE</scope>
</reference>
<dbReference type="EC" id="3.6.1.74" evidence="3"/>
<evidence type="ECO:0000313" key="8">
    <source>
        <dbReference type="EMBL" id="CCA19478.1"/>
    </source>
</evidence>
<dbReference type="InterPro" id="IPR004206">
    <property type="entry name" value="mRNA_triPase_Cet1"/>
</dbReference>
<dbReference type="GO" id="GO:0004651">
    <property type="term" value="F:polynucleotide 5'-phosphatase activity"/>
    <property type="evidence" value="ECO:0007669"/>
    <property type="project" value="InterPro"/>
</dbReference>
<dbReference type="Pfam" id="PF01331">
    <property type="entry name" value="mRNA_cap_enzyme"/>
    <property type="match status" value="1"/>
</dbReference>
<dbReference type="InterPro" id="IPR001339">
    <property type="entry name" value="mRNA_cap_enzyme_adenylation"/>
</dbReference>
<dbReference type="InterPro" id="IPR012340">
    <property type="entry name" value="NA-bd_OB-fold"/>
</dbReference>
<dbReference type="GO" id="GO:0006370">
    <property type="term" value="P:7-methylguanosine mRNA capping"/>
    <property type="evidence" value="ECO:0007669"/>
    <property type="project" value="InterPro"/>
</dbReference>
<dbReference type="AlphaFoldDB" id="F0WE49"/>
<keyword evidence="1" id="KW-0507">mRNA processing</keyword>
<comment type="catalytic activity">
    <reaction evidence="4">
        <text>a 5'-end diphospho-ribonucleoside in mRNA + GTP + H(+) = a 5'-end (5'-triphosphoguanosine)-ribonucleoside in mRNA + diphosphate</text>
        <dbReference type="Rhea" id="RHEA:67012"/>
        <dbReference type="Rhea" id="RHEA-COMP:17165"/>
        <dbReference type="Rhea" id="RHEA-COMP:17166"/>
        <dbReference type="ChEBI" id="CHEBI:15378"/>
        <dbReference type="ChEBI" id="CHEBI:33019"/>
        <dbReference type="ChEBI" id="CHEBI:37565"/>
        <dbReference type="ChEBI" id="CHEBI:167616"/>
        <dbReference type="ChEBI" id="CHEBI:167617"/>
        <dbReference type="EC" id="2.7.7.50"/>
    </reaction>
    <physiologicalReaction direction="left-to-right" evidence="4">
        <dbReference type="Rhea" id="RHEA:67013"/>
    </physiologicalReaction>
</comment>
<dbReference type="SUPFAM" id="SSF55154">
    <property type="entry name" value="CYTH-like phosphatases"/>
    <property type="match status" value="1"/>
</dbReference>
<reference evidence="8" key="1">
    <citation type="journal article" date="2011" name="PLoS Biol.">
        <title>Gene gain and loss during evolution of obligate parasitism in the white rust pathogen of Arabidopsis thaliana.</title>
        <authorList>
            <person name="Kemen E."/>
            <person name="Gardiner A."/>
            <person name="Schultz-Larsen T."/>
            <person name="Kemen A.C."/>
            <person name="Balmuth A.L."/>
            <person name="Robert-Seilaniantz A."/>
            <person name="Bailey K."/>
            <person name="Holub E."/>
            <person name="Studholme D.J."/>
            <person name="Maclean D."/>
            <person name="Jones J.D."/>
        </authorList>
    </citation>
    <scope>NUCLEOTIDE SEQUENCE</scope>
</reference>
<feature type="domain" description="mRNA triphosphatase Cet1-like" evidence="7">
    <location>
        <begin position="90"/>
        <end position="282"/>
    </location>
</feature>
<dbReference type="CDD" id="cd07895">
    <property type="entry name" value="Adenylation_mRNA_capping"/>
    <property type="match status" value="1"/>
</dbReference>
<dbReference type="EMBL" id="FR824117">
    <property type="protein sequence ID" value="CCA19478.1"/>
    <property type="molecule type" value="Genomic_DNA"/>
</dbReference>
<keyword evidence="2" id="KW-0378">Hydrolase</keyword>
<dbReference type="SUPFAM" id="SSF56091">
    <property type="entry name" value="DNA ligase/mRNA capping enzyme, catalytic domain"/>
    <property type="match status" value="1"/>
</dbReference>
<evidence type="ECO:0000256" key="5">
    <source>
        <dbReference type="ARBA" id="ARBA00047740"/>
    </source>
</evidence>
<dbReference type="HOGENOM" id="CLU_032531_0_0_1"/>
<evidence type="ECO:0000256" key="2">
    <source>
        <dbReference type="ARBA" id="ARBA00022801"/>
    </source>
</evidence>
<protein>
    <recommendedName>
        <fullName evidence="3">mRNA 5'-phosphatase</fullName>
        <ecNumber evidence="3">3.6.1.74</ecNumber>
    </recommendedName>
</protein>
<dbReference type="Pfam" id="PF02940">
    <property type="entry name" value="mRNA_triPase"/>
    <property type="match status" value="1"/>
</dbReference>
<dbReference type="GO" id="GO:0004484">
    <property type="term" value="F:mRNA guanylyltransferase activity"/>
    <property type="evidence" value="ECO:0007669"/>
    <property type="project" value="UniProtKB-EC"/>
</dbReference>
<sequence>MYRTSYNSTPNNMLARSHENISSGKRPCVNLNHVVSSLEKTNSSAFSASKAETKLAEITAGRRQCIPIDSNSKAPDIAIAEFLQSFRDKIDQQSFDAEIEIELRFGKITSYLTELRCLPSQENVEASIVLNEEQMRKYGAKFVSGVHAQEFPVFLKGLSHLCKSDDFVERMEKSTVYEIADGKRLISYDHKDGPKASHLQEKKRLGSLNIFLPHCSYDCRISIACEGPLKTVENEEALKQDAENLRLRDRTSAIGKDIHLDLTEVSVEFGQKKKIHEVEFELTNVLTQEWLQQSDEGDRSWNKAINHASILWRWVRFFMPHAGQAYKTSWETLAASELQNAYSKRLGGNRNRFNGTMPVGFARWHIPFVKKGEYHVSEKTDGVRYFLVVAGGSTVLVDRSNAAYTTCGIDLLKLVLPERTVLDGEFVFHQKEKRYVFMAFDIIATGPADTDSHVSKKFTERLQILNDFLSENGPYAAGIREHGISRHAILTILKKRWVPLRHLSDVLRQIQRVQKRDQSVARIYDDEKRVHFTDGIIFCPNTAYVSNTHKEYLKWKWADLITIDVAVSVHSDSNRVLLSCGGPDNTRIDLDAVIILDPKDVPAVQKVIQNAQRRICIVEIGFNPEKGLWNYKCPRSDKNCANYIQTVLGTLVNLAEAITEEELVYRLTSAQGAQWGEQMKRARRNLLQ</sequence>
<dbReference type="InterPro" id="IPR051029">
    <property type="entry name" value="mRNA_Capping_Enz/RNA_Phosphat"/>
</dbReference>
<dbReference type="PANTHER" id="PTHR10367:SF17">
    <property type="entry name" value="MRNA-CAPPING ENZYME"/>
    <property type="match status" value="1"/>
</dbReference>
<dbReference type="GO" id="GO:0005524">
    <property type="term" value="F:ATP binding"/>
    <property type="evidence" value="ECO:0007669"/>
    <property type="project" value="InterPro"/>
</dbReference>
<evidence type="ECO:0000256" key="3">
    <source>
        <dbReference type="ARBA" id="ARBA00035028"/>
    </source>
</evidence>
<dbReference type="SUPFAM" id="SSF50249">
    <property type="entry name" value="Nucleic acid-binding proteins"/>
    <property type="match status" value="1"/>
</dbReference>
<comment type="catalytic activity">
    <reaction evidence="5">
        <text>a 5'-end triphospho-ribonucleoside in mRNA + H2O = a 5'-end diphospho-ribonucleoside in mRNA + phosphate + H(+)</text>
        <dbReference type="Rhea" id="RHEA:67004"/>
        <dbReference type="Rhea" id="RHEA-COMP:17164"/>
        <dbReference type="Rhea" id="RHEA-COMP:17165"/>
        <dbReference type="ChEBI" id="CHEBI:15377"/>
        <dbReference type="ChEBI" id="CHEBI:15378"/>
        <dbReference type="ChEBI" id="CHEBI:43474"/>
        <dbReference type="ChEBI" id="CHEBI:167616"/>
        <dbReference type="ChEBI" id="CHEBI:167618"/>
        <dbReference type="EC" id="3.6.1.74"/>
    </reaction>
    <physiologicalReaction direction="left-to-right" evidence="5">
        <dbReference type="Rhea" id="RHEA:67005"/>
    </physiologicalReaction>
</comment>
<feature type="domain" description="mRNA capping enzyme adenylation" evidence="6">
    <location>
        <begin position="358"/>
        <end position="556"/>
    </location>
</feature>
<name>F0WE49_9STRA</name>
<dbReference type="CDD" id="cd07470">
    <property type="entry name" value="CYTH-like_mRNA_RTPase"/>
    <property type="match status" value="1"/>
</dbReference>